<dbReference type="PROSITE" id="PS01124">
    <property type="entry name" value="HTH_ARAC_FAMILY_2"/>
    <property type="match status" value="1"/>
</dbReference>
<organism evidence="5 6">
    <name type="scientific">Teichococcus deserti</name>
    <dbReference type="NCBI Taxonomy" id="1817963"/>
    <lineage>
        <taxon>Bacteria</taxon>
        <taxon>Pseudomonadati</taxon>
        <taxon>Pseudomonadota</taxon>
        <taxon>Alphaproteobacteria</taxon>
        <taxon>Acetobacterales</taxon>
        <taxon>Roseomonadaceae</taxon>
        <taxon>Roseomonas</taxon>
    </lineage>
</organism>
<keyword evidence="2" id="KW-0238">DNA-binding</keyword>
<proteinExistence type="predicted"/>
<evidence type="ECO:0000259" key="4">
    <source>
        <dbReference type="PROSITE" id="PS01124"/>
    </source>
</evidence>
<evidence type="ECO:0000256" key="2">
    <source>
        <dbReference type="ARBA" id="ARBA00023125"/>
    </source>
</evidence>
<keyword evidence="6" id="KW-1185">Reference proteome</keyword>
<dbReference type="InterPro" id="IPR020449">
    <property type="entry name" value="Tscrpt_reg_AraC-type_HTH"/>
</dbReference>
<dbReference type="InterPro" id="IPR009057">
    <property type="entry name" value="Homeodomain-like_sf"/>
</dbReference>
<dbReference type="PROSITE" id="PS00041">
    <property type="entry name" value="HTH_ARAC_FAMILY_1"/>
    <property type="match status" value="1"/>
</dbReference>
<gene>
    <name evidence="5" type="ORF">BKE38_03615</name>
</gene>
<evidence type="ECO:0000256" key="1">
    <source>
        <dbReference type="ARBA" id="ARBA00023015"/>
    </source>
</evidence>
<dbReference type="RefSeq" id="WP_076956020.1">
    <property type="nucleotide sequence ID" value="NZ_MLCO01000023.1"/>
</dbReference>
<dbReference type="OrthoDB" id="9802263at2"/>
<dbReference type="PANTHER" id="PTHR46796">
    <property type="entry name" value="HTH-TYPE TRANSCRIPTIONAL ACTIVATOR RHAS-RELATED"/>
    <property type="match status" value="1"/>
</dbReference>
<dbReference type="Proteomes" id="UP000188879">
    <property type="component" value="Unassembled WGS sequence"/>
</dbReference>
<dbReference type="PRINTS" id="PR00032">
    <property type="entry name" value="HTHARAC"/>
</dbReference>
<feature type="domain" description="HTH araC/xylS-type" evidence="4">
    <location>
        <begin position="195"/>
        <end position="296"/>
    </location>
</feature>
<dbReference type="InterPro" id="IPR032783">
    <property type="entry name" value="AraC_lig"/>
</dbReference>
<keyword evidence="3" id="KW-0804">Transcription</keyword>
<dbReference type="SMART" id="SM00342">
    <property type="entry name" value="HTH_ARAC"/>
    <property type="match status" value="1"/>
</dbReference>
<sequence length="300" mass="32010">MADPLTDIVGLLQPSAGFSKLVEGAGAWRVSRAEEGQPFYCAVLEGGTRLTLAEEPSVLLEAGDFVLVPAAYDFSMASLAAGPRTPEVLPVALRPGVYRVGDAAGPPSLRSMVGYCSFASPDAALLLSLLPRLVHVRGEGRLLTLVHLVDDESREARPGREVVLQRLLEVLLIEALRATAGPAAPSGLLRGLADDRVAVALRRMHDSPTAPWTVPQLARVAALSRSAFFDRFRRVVGVTPMDYLLHWRMALAKDLLRRGVAGIAEVAGRVGYSSASTFSTAFARHVGVPPGAYARRQAAE</sequence>
<comment type="caution">
    <text evidence="5">The sequence shown here is derived from an EMBL/GenBank/DDBJ whole genome shotgun (WGS) entry which is preliminary data.</text>
</comment>
<dbReference type="Gene3D" id="1.10.10.60">
    <property type="entry name" value="Homeodomain-like"/>
    <property type="match status" value="2"/>
</dbReference>
<dbReference type="Pfam" id="PF12852">
    <property type="entry name" value="Cupin_6"/>
    <property type="match status" value="1"/>
</dbReference>
<keyword evidence="1" id="KW-0805">Transcription regulation</keyword>
<dbReference type="GO" id="GO:0003700">
    <property type="term" value="F:DNA-binding transcription factor activity"/>
    <property type="evidence" value="ECO:0007669"/>
    <property type="project" value="InterPro"/>
</dbReference>
<dbReference type="AlphaFoldDB" id="A0A1V2H7I6"/>
<dbReference type="EMBL" id="MLCO01000023">
    <property type="protein sequence ID" value="ONG58017.1"/>
    <property type="molecule type" value="Genomic_DNA"/>
</dbReference>
<name>A0A1V2H7I6_9PROT</name>
<protein>
    <submittedName>
        <fullName evidence="5">AraC family transcriptional regulator</fullName>
    </submittedName>
</protein>
<reference evidence="5 6" key="1">
    <citation type="submission" date="2016-10" db="EMBL/GenBank/DDBJ databases">
        <title>Draft Genome sequence of Roseomonas sp. strain M3.</title>
        <authorList>
            <person name="Subhash Y."/>
            <person name="Lee S."/>
        </authorList>
    </citation>
    <scope>NUCLEOTIDE SEQUENCE [LARGE SCALE GENOMIC DNA]</scope>
    <source>
        <strain evidence="5 6">M3</strain>
    </source>
</reference>
<dbReference type="SUPFAM" id="SSF46689">
    <property type="entry name" value="Homeodomain-like"/>
    <property type="match status" value="2"/>
</dbReference>
<accession>A0A1V2H7I6</accession>
<dbReference type="InterPro" id="IPR018060">
    <property type="entry name" value="HTH_AraC"/>
</dbReference>
<dbReference type="Pfam" id="PF12833">
    <property type="entry name" value="HTH_18"/>
    <property type="match status" value="1"/>
</dbReference>
<dbReference type="InterPro" id="IPR050204">
    <property type="entry name" value="AraC_XylS_family_regulators"/>
</dbReference>
<dbReference type="PANTHER" id="PTHR46796:SF7">
    <property type="entry name" value="ARAC FAMILY TRANSCRIPTIONAL REGULATOR"/>
    <property type="match status" value="1"/>
</dbReference>
<dbReference type="InterPro" id="IPR018062">
    <property type="entry name" value="HTH_AraC-typ_CS"/>
</dbReference>
<evidence type="ECO:0000313" key="6">
    <source>
        <dbReference type="Proteomes" id="UP000188879"/>
    </source>
</evidence>
<dbReference type="GO" id="GO:0043565">
    <property type="term" value="F:sequence-specific DNA binding"/>
    <property type="evidence" value="ECO:0007669"/>
    <property type="project" value="InterPro"/>
</dbReference>
<evidence type="ECO:0000256" key="3">
    <source>
        <dbReference type="ARBA" id="ARBA00023163"/>
    </source>
</evidence>
<evidence type="ECO:0000313" key="5">
    <source>
        <dbReference type="EMBL" id="ONG58017.1"/>
    </source>
</evidence>